<feature type="transmembrane region" description="Helical" evidence="6">
    <location>
        <begin position="112"/>
        <end position="133"/>
    </location>
</feature>
<dbReference type="RefSeq" id="XP_040728384.1">
    <property type="nucleotide sequence ID" value="XM_040871852.1"/>
</dbReference>
<keyword evidence="2 6" id="KW-0812">Transmembrane</keyword>
<evidence type="ECO:0000256" key="1">
    <source>
        <dbReference type="ARBA" id="ARBA00004141"/>
    </source>
</evidence>
<dbReference type="GO" id="GO:0022857">
    <property type="term" value="F:transmembrane transporter activity"/>
    <property type="evidence" value="ECO:0007669"/>
    <property type="project" value="InterPro"/>
</dbReference>
<feature type="transmembrane region" description="Helical" evidence="6">
    <location>
        <begin position="204"/>
        <end position="224"/>
    </location>
</feature>
<feature type="transmembrane region" description="Helical" evidence="6">
    <location>
        <begin position="275"/>
        <end position="292"/>
    </location>
</feature>
<dbReference type="OrthoDB" id="10021397at2759"/>
<dbReference type="InterPro" id="IPR020846">
    <property type="entry name" value="MFS_dom"/>
</dbReference>
<dbReference type="FunFam" id="1.20.1250.20:FF:000196">
    <property type="entry name" value="MFS toxin efflux pump (AflT)"/>
    <property type="match status" value="1"/>
</dbReference>
<dbReference type="OMA" id="FSDIGWY"/>
<evidence type="ECO:0000313" key="9">
    <source>
        <dbReference type="Proteomes" id="UP000193685"/>
    </source>
</evidence>
<sequence>MVAETPSVTSEHLTETGEKDAPVTRVETSHVNGVDESLIVYPSGLKLTGICFGLGCSVFLVALDQTIIATAIPQITNQFKALQDIGWYISAYFLTSAALTATWGRIYRTFNIKFFFLTAIGVFELGSLICGLAPNSITLIIGRAIAGLGVSGIFSGALVIIAYSAPLEKRPALMGMFGAAFGISSIVAPLLGGAFTESSVTWRMCFYINLPIGAITVVTVFFLVKIPTTKSTLTVRQRLRELDLPGAAVLLPAIICLVLALQWGGVKYSWSSGTIIGLFVTAAVLFVIFGGIQWKQGDAATLPPRVIKIRSIWASCLFAALFGGSFFSIVYYIPLYFQAIKGASAVQSGIRILPIMLAVVVSSIVSGGLISKVGYYLPFLIGSAALQAIGVGLITTWQVDSPSKIWIAYQVLAGLGCGAAFQIPLIAVQTVLPLVDIPTGSALISFSQTLGGSVFVAVTQALFQETLAKQLAERVDIPGVPSQFIISQGATGFRKIVDPLYWPEIFEGYMHALRAAYRVALVLSCVAFMFACLVEWRSVKKDSKDKEQKEIALAV</sequence>
<comment type="subcellular location">
    <subcellularLocation>
        <location evidence="1">Membrane</location>
        <topology evidence="1">Multi-pass membrane protein</topology>
    </subcellularLocation>
</comment>
<reference evidence="8 9" key="1">
    <citation type="submission" date="2016-07" db="EMBL/GenBank/DDBJ databases">
        <title>Pervasive Adenine N6-methylation of Active Genes in Fungi.</title>
        <authorList>
            <consortium name="DOE Joint Genome Institute"/>
            <person name="Mondo S.J."/>
            <person name="Dannebaum R.O."/>
            <person name="Kuo R.C."/>
            <person name="Labutti K."/>
            <person name="Haridas S."/>
            <person name="Kuo A."/>
            <person name="Salamov A."/>
            <person name="Ahrendt S.R."/>
            <person name="Lipzen A."/>
            <person name="Sullivan W."/>
            <person name="Andreopoulos W.B."/>
            <person name="Clum A."/>
            <person name="Lindquist E."/>
            <person name="Daum C."/>
            <person name="Ramamoorthy G.K."/>
            <person name="Gryganskyi A."/>
            <person name="Culley D."/>
            <person name="Magnuson J.K."/>
            <person name="James T.Y."/>
            <person name="O'Malley M.A."/>
            <person name="Stajich J.E."/>
            <person name="Spatafora J.W."/>
            <person name="Visel A."/>
            <person name="Grigoriev I.V."/>
        </authorList>
    </citation>
    <scope>NUCLEOTIDE SEQUENCE [LARGE SCALE GENOMIC DNA]</scope>
    <source>
        <strain evidence="8 9">12-1054</strain>
    </source>
</reference>
<evidence type="ECO:0000259" key="7">
    <source>
        <dbReference type="PROSITE" id="PS50850"/>
    </source>
</evidence>
<dbReference type="GeneID" id="63788451"/>
<dbReference type="CDD" id="cd17502">
    <property type="entry name" value="MFS_Azr1_MDR_like"/>
    <property type="match status" value="1"/>
</dbReference>
<dbReference type="InterPro" id="IPR036259">
    <property type="entry name" value="MFS_trans_sf"/>
</dbReference>
<dbReference type="PROSITE" id="PS50850">
    <property type="entry name" value="MFS"/>
    <property type="match status" value="1"/>
</dbReference>
<feature type="transmembrane region" description="Helical" evidence="6">
    <location>
        <begin position="244"/>
        <end position="263"/>
    </location>
</feature>
<dbReference type="InterPro" id="IPR011701">
    <property type="entry name" value="MFS"/>
</dbReference>
<feature type="transmembrane region" description="Helical" evidence="6">
    <location>
        <begin position="85"/>
        <end position="106"/>
    </location>
</feature>
<feature type="transmembrane region" description="Helical" evidence="6">
    <location>
        <begin position="145"/>
        <end position="166"/>
    </location>
</feature>
<dbReference type="FunFam" id="1.20.1720.10:FF:000012">
    <property type="entry name" value="MFS toxin efflux pump (AflT)"/>
    <property type="match status" value="1"/>
</dbReference>
<feature type="domain" description="Major facilitator superfamily (MFS) profile" evidence="7">
    <location>
        <begin position="50"/>
        <end position="539"/>
    </location>
</feature>
<comment type="caution">
    <text evidence="8">The sequence shown here is derived from an EMBL/GenBank/DDBJ whole genome shotgun (WGS) entry which is preliminary data.</text>
</comment>
<keyword evidence="4 6" id="KW-0472">Membrane</keyword>
<feature type="transmembrane region" description="Helical" evidence="6">
    <location>
        <begin position="47"/>
        <end position="73"/>
    </location>
</feature>
<accession>A0A1Y2FV99</accession>
<dbReference type="Pfam" id="PF07690">
    <property type="entry name" value="MFS_1"/>
    <property type="match status" value="1"/>
</dbReference>
<keyword evidence="3 6" id="KW-1133">Transmembrane helix</keyword>
<dbReference type="Proteomes" id="UP000193685">
    <property type="component" value="Unassembled WGS sequence"/>
</dbReference>
<dbReference type="GO" id="GO:0005886">
    <property type="term" value="C:plasma membrane"/>
    <property type="evidence" value="ECO:0007669"/>
    <property type="project" value="TreeGrafter"/>
</dbReference>
<evidence type="ECO:0000256" key="3">
    <source>
        <dbReference type="ARBA" id="ARBA00022989"/>
    </source>
</evidence>
<name>A0A1Y2FV99_PROLT</name>
<evidence type="ECO:0000256" key="2">
    <source>
        <dbReference type="ARBA" id="ARBA00022692"/>
    </source>
</evidence>
<organism evidence="8 9">
    <name type="scientific">Protomyces lactucae-debilis</name>
    <dbReference type="NCBI Taxonomy" id="2754530"/>
    <lineage>
        <taxon>Eukaryota</taxon>
        <taxon>Fungi</taxon>
        <taxon>Dikarya</taxon>
        <taxon>Ascomycota</taxon>
        <taxon>Taphrinomycotina</taxon>
        <taxon>Taphrinomycetes</taxon>
        <taxon>Taphrinales</taxon>
        <taxon>Protomycetaceae</taxon>
        <taxon>Protomyces</taxon>
    </lineage>
</organism>
<feature type="compositionally biased region" description="Basic and acidic residues" evidence="5">
    <location>
        <begin position="12"/>
        <end position="22"/>
    </location>
</feature>
<feature type="transmembrane region" description="Helical" evidence="6">
    <location>
        <begin position="406"/>
        <end position="427"/>
    </location>
</feature>
<dbReference type="STRING" id="56484.A0A1Y2FV99"/>
<feature type="transmembrane region" description="Helical" evidence="6">
    <location>
        <begin position="349"/>
        <end position="370"/>
    </location>
</feature>
<dbReference type="EMBL" id="MCFI01000001">
    <property type="protein sequence ID" value="ORY87889.1"/>
    <property type="molecule type" value="Genomic_DNA"/>
</dbReference>
<evidence type="ECO:0000313" key="8">
    <source>
        <dbReference type="EMBL" id="ORY87889.1"/>
    </source>
</evidence>
<dbReference type="PANTHER" id="PTHR23501">
    <property type="entry name" value="MAJOR FACILITATOR SUPERFAMILY"/>
    <property type="match status" value="1"/>
</dbReference>
<evidence type="ECO:0000256" key="6">
    <source>
        <dbReference type="SAM" id="Phobius"/>
    </source>
</evidence>
<feature type="transmembrane region" description="Helical" evidence="6">
    <location>
        <begin position="172"/>
        <end position="192"/>
    </location>
</feature>
<dbReference type="AlphaFoldDB" id="A0A1Y2FV99"/>
<feature type="transmembrane region" description="Helical" evidence="6">
    <location>
        <begin position="376"/>
        <end position="394"/>
    </location>
</feature>
<dbReference type="PANTHER" id="PTHR23501:SF198">
    <property type="entry name" value="AZOLE RESISTANCE PROTEIN 1-RELATED"/>
    <property type="match status" value="1"/>
</dbReference>
<keyword evidence="9" id="KW-1185">Reference proteome</keyword>
<feature type="transmembrane region" description="Helical" evidence="6">
    <location>
        <begin position="515"/>
        <end position="536"/>
    </location>
</feature>
<feature type="compositionally biased region" description="Polar residues" evidence="5">
    <location>
        <begin position="1"/>
        <end position="11"/>
    </location>
</feature>
<evidence type="ECO:0000256" key="5">
    <source>
        <dbReference type="SAM" id="MobiDB-lite"/>
    </source>
</evidence>
<gene>
    <name evidence="8" type="ORF">BCR37DRAFT_401671</name>
</gene>
<dbReference type="SUPFAM" id="SSF103473">
    <property type="entry name" value="MFS general substrate transporter"/>
    <property type="match status" value="1"/>
</dbReference>
<protein>
    <submittedName>
        <fullName evidence="8">Major facilitator superfamily domain-containing protein</fullName>
    </submittedName>
</protein>
<evidence type="ECO:0000256" key="4">
    <source>
        <dbReference type="ARBA" id="ARBA00023136"/>
    </source>
</evidence>
<dbReference type="Gene3D" id="1.20.1250.20">
    <property type="entry name" value="MFS general substrate transporter like domains"/>
    <property type="match status" value="2"/>
</dbReference>
<feature type="transmembrane region" description="Helical" evidence="6">
    <location>
        <begin position="312"/>
        <end position="337"/>
    </location>
</feature>
<feature type="region of interest" description="Disordered" evidence="5">
    <location>
        <begin position="1"/>
        <end position="25"/>
    </location>
</feature>
<proteinExistence type="predicted"/>